<dbReference type="PANTHER" id="PTHR46221">
    <property type="entry name" value="FERM AND PDZ DOMAIN-CONTAINING PROTEIN FAMILY MEMBER"/>
    <property type="match status" value="1"/>
</dbReference>
<dbReference type="Pfam" id="PF07714">
    <property type="entry name" value="PK_Tyr_Ser-Thr"/>
    <property type="match status" value="1"/>
</dbReference>
<evidence type="ECO:0000259" key="19">
    <source>
        <dbReference type="PROSITE" id="PS50057"/>
    </source>
</evidence>
<evidence type="ECO:0000313" key="20">
    <source>
        <dbReference type="EMBL" id="KAF6032792.1"/>
    </source>
</evidence>
<dbReference type="SUPFAM" id="SSF56112">
    <property type="entry name" value="Protein kinase-like (PK-like)"/>
    <property type="match status" value="1"/>
</dbReference>
<evidence type="ECO:0000256" key="2">
    <source>
        <dbReference type="ARBA" id="ARBA00004316"/>
    </source>
</evidence>
<dbReference type="InterPro" id="IPR017441">
    <property type="entry name" value="Protein_kinase_ATP_BS"/>
</dbReference>
<dbReference type="Gene3D" id="3.10.20.90">
    <property type="entry name" value="Phosphatidylinositol 3-kinase Catalytic Subunit, Chain A, domain 1"/>
    <property type="match status" value="1"/>
</dbReference>
<dbReference type="GO" id="GO:0008284">
    <property type="term" value="P:positive regulation of cell population proliferation"/>
    <property type="evidence" value="ECO:0007669"/>
    <property type="project" value="UniProtKB-ARBA"/>
</dbReference>
<feature type="binding site" evidence="16">
    <location>
        <position position="446"/>
    </location>
    <ligand>
        <name>ATP</name>
        <dbReference type="ChEBI" id="CHEBI:30616"/>
    </ligand>
</feature>
<evidence type="ECO:0000256" key="4">
    <source>
        <dbReference type="ARBA" id="ARBA00004496"/>
    </source>
</evidence>
<feature type="compositionally biased region" description="Low complexity" evidence="17">
    <location>
        <begin position="350"/>
        <end position="366"/>
    </location>
</feature>
<evidence type="ECO:0000256" key="5">
    <source>
        <dbReference type="ARBA" id="ARBA00022475"/>
    </source>
</evidence>
<dbReference type="OrthoDB" id="9976756at2759"/>
<dbReference type="CDD" id="cd13190">
    <property type="entry name" value="FERM_C_FAK1"/>
    <property type="match status" value="1"/>
</dbReference>
<keyword evidence="7" id="KW-0597">Phosphoprotein</keyword>
<dbReference type="PROSITE" id="PS00109">
    <property type="entry name" value="PROTEIN_KINASE_TYR"/>
    <property type="match status" value="1"/>
</dbReference>
<feature type="domain" description="Protein kinase" evidence="18">
    <location>
        <begin position="414"/>
        <end position="674"/>
    </location>
</feature>
<dbReference type="Pfam" id="PF00373">
    <property type="entry name" value="FERM_M"/>
    <property type="match status" value="1"/>
</dbReference>
<dbReference type="Gene3D" id="1.20.120.330">
    <property type="entry name" value="Nucleotidyltransferases domain 2"/>
    <property type="match status" value="1"/>
</dbReference>
<keyword evidence="15" id="KW-0966">Cell projection</keyword>
<keyword evidence="8" id="KW-0808">Transferase</keyword>
<dbReference type="GO" id="GO:0042995">
    <property type="term" value="C:cell projection"/>
    <property type="evidence" value="ECO:0007669"/>
    <property type="project" value="UniProtKB-SubCell"/>
</dbReference>
<evidence type="ECO:0000256" key="12">
    <source>
        <dbReference type="ARBA" id="ARBA00022949"/>
    </source>
</evidence>
<dbReference type="GO" id="GO:0050793">
    <property type="term" value="P:regulation of developmental process"/>
    <property type="evidence" value="ECO:0007669"/>
    <property type="project" value="UniProtKB-ARBA"/>
</dbReference>
<evidence type="ECO:0000256" key="1">
    <source>
        <dbReference type="ARBA" id="ARBA00004246"/>
    </source>
</evidence>
<dbReference type="GO" id="GO:0030182">
    <property type="term" value="P:neuron differentiation"/>
    <property type="evidence" value="ECO:0007669"/>
    <property type="project" value="UniProtKB-ARBA"/>
</dbReference>
<dbReference type="Gene3D" id="1.10.510.10">
    <property type="entry name" value="Transferase(Phosphotransferase) domain 1"/>
    <property type="match status" value="1"/>
</dbReference>
<dbReference type="SUPFAM" id="SSF68993">
    <property type="entry name" value="FAT domain of focal adhesion kinase"/>
    <property type="match status" value="1"/>
</dbReference>
<evidence type="ECO:0000256" key="3">
    <source>
        <dbReference type="ARBA" id="ARBA00004413"/>
    </source>
</evidence>
<dbReference type="PRINTS" id="PR00109">
    <property type="entry name" value="TYRKINASE"/>
</dbReference>
<evidence type="ECO:0000256" key="9">
    <source>
        <dbReference type="ARBA" id="ARBA00022741"/>
    </source>
</evidence>
<dbReference type="Pfam" id="PF18038">
    <property type="entry name" value="FERM_N_2"/>
    <property type="match status" value="1"/>
</dbReference>
<dbReference type="GO" id="GO:0007172">
    <property type="term" value="P:signal complex assembly"/>
    <property type="evidence" value="ECO:0007669"/>
    <property type="project" value="InterPro"/>
</dbReference>
<dbReference type="InterPro" id="IPR036137">
    <property type="entry name" value="Focal_adhe_kin_target_dom_sf"/>
</dbReference>
<evidence type="ECO:0000256" key="6">
    <source>
        <dbReference type="ARBA" id="ARBA00022490"/>
    </source>
</evidence>
<evidence type="ECO:0000256" key="15">
    <source>
        <dbReference type="ARBA" id="ARBA00023273"/>
    </source>
</evidence>
<keyword evidence="11 16" id="KW-0067">ATP-binding</keyword>
<dbReference type="PROSITE" id="PS50057">
    <property type="entry name" value="FERM_3"/>
    <property type="match status" value="1"/>
</dbReference>
<comment type="caution">
    <text evidence="20">The sequence shown here is derived from an EMBL/GenBank/DDBJ whole genome shotgun (WGS) entry which is preliminary data.</text>
</comment>
<evidence type="ECO:0000256" key="13">
    <source>
        <dbReference type="ARBA" id="ARBA00023136"/>
    </source>
</evidence>
<organism evidence="20 21">
    <name type="scientific">Bugula neritina</name>
    <name type="common">Brown bryozoan</name>
    <name type="synonym">Sertularia neritina</name>
    <dbReference type="NCBI Taxonomy" id="10212"/>
    <lineage>
        <taxon>Eukaryota</taxon>
        <taxon>Metazoa</taxon>
        <taxon>Spiralia</taxon>
        <taxon>Lophotrochozoa</taxon>
        <taxon>Bryozoa</taxon>
        <taxon>Gymnolaemata</taxon>
        <taxon>Cheilostomatida</taxon>
        <taxon>Flustrina</taxon>
        <taxon>Buguloidea</taxon>
        <taxon>Bugulidae</taxon>
        <taxon>Bugula</taxon>
    </lineage>
</organism>
<dbReference type="EMBL" id="VXIV02001477">
    <property type="protein sequence ID" value="KAF6032792.1"/>
    <property type="molecule type" value="Genomic_DNA"/>
</dbReference>
<keyword evidence="10" id="KW-0418">Kinase</keyword>
<dbReference type="PROSITE" id="PS50011">
    <property type="entry name" value="PROTEIN_KINASE_DOM"/>
    <property type="match status" value="1"/>
</dbReference>
<dbReference type="Pfam" id="PF03623">
    <property type="entry name" value="Focal_AT"/>
    <property type="match status" value="1"/>
</dbReference>
<dbReference type="SUPFAM" id="SSF50729">
    <property type="entry name" value="PH domain-like"/>
    <property type="match status" value="1"/>
</dbReference>
<dbReference type="Gene3D" id="2.30.29.30">
    <property type="entry name" value="Pleckstrin-homology domain (PH domain)/Phosphotyrosine-binding domain (PTB)"/>
    <property type="match status" value="1"/>
</dbReference>
<dbReference type="InterPro" id="IPR011009">
    <property type="entry name" value="Kinase-like_dom_sf"/>
</dbReference>
<reference evidence="20" key="1">
    <citation type="submission" date="2020-06" db="EMBL/GenBank/DDBJ databases">
        <title>Draft genome of Bugula neritina, a colonial animal packing powerful symbionts and potential medicines.</title>
        <authorList>
            <person name="Rayko M."/>
        </authorList>
    </citation>
    <scope>NUCLEOTIDE SEQUENCE [LARGE SCALE GENOMIC DNA]</scope>
    <source>
        <strain evidence="20">Kwan_BN1</strain>
    </source>
</reference>
<keyword evidence="12" id="KW-0965">Cell junction</keyword>
<sequence length="969" mass="109182">MATTPTPKTTLNVYLPNGDSKLVKYVGGTNVATITDLVVAKFLQRVKPYSRCYALYLRHTDSTKLKDGIWLANESTMQEIIDMYAHCDSGDELRFELRIRYLPKNLHSLFKADHVTFFFYYDQVRNDYLRTVAESIDHTTAIRLGCIEMRRLFINMSPDALLKKSNMEYIEKEVGMKRFLPNSVLEAFHTKKLRKQIIANFKEFSPLSEDECVLRFYQELRHVSSFHQESFKCALGSGWSVPVELIIGAEAGISYSTEQSHSPTLLAEFTQIESIITTASDSKGVLQLKVQGTSEHLKVTTPSLAVADHIANLIDGYCCFMLDTDQSFFVKNQQMLLRQQSTSLNGSVPSSSFAATRTSNSSSTSKASKKFRLRASSGYSKNFDDYAEIVEEEEDVADYSTAESSDYELNRSKLQFVHLLGEGQFGDVHQGNYTQADGSVIPVAVKTCKLDNDDGMDKLLEEALIMKQFEHPHIIQLVGVCSEHPVFIVMELAKLGEMRAYLQNNQHRLNLLTLITYIYQLSSAISYLESKRFVHRDIAARNVLVAEHHNVKLADFGLSRWVEDQSYYKASKGKLPIKWMAPESINFRRFTTASDVWMFAVCIWEILMYGIKPFQGVKNSDVMANCITSCVSCGLTSHLNGQTCTKVKEWIGEIKGEEEMMANEQMQMDNRRIFKSQSVEGGLDAPPPKPARDYHLPHHAFSVDALNEQQLYRTPHFDQSKEARGSTTSLGTGSQSNSSLEDRMQSLLSTGHYQVPSPRTSWHSNHSSPPGSAQNQRVDSEQQRLQLEIERQQRNLQADSEWLRSSERSMGITVRKAHETPHASTDNLRAQSASIELDRTGDDVYHSTTNIVKSIMAMLKEVRQNKHADNLELVKAVGGELRILLASVDSVIHTLPVSAHSNIEMAHKVLSSDMAKLIASMKTAQKYSNTTMAEEYKKGMLKAAHALAMDSKHLLDAVDSGRKLLLLQN</sequence>
<protein>
    <recommendedName>
        <fullName evidence="22">PTK2</fullName>
    </recommendedName>
</protein>
<dbReference type="GO" id="GO:0005925">
    <property type="term" value="C:focal adhesion"/>
    <property type="evidence" value="ECO:0007669"/>
    <property type="project" value="UniProtKB-SubCell"/>
</dbReference>
<dbReference type="GO" id="GO:0048468">
    <property type="term" value="P:cell development"/>
    <property type="evidence" value="ECO:0007669"/>
    <property type="project" value="UniProtKB-ARBA"/>
</dbReference>
<keyword evidence="14" id="KW-0829">Tyrosine-protein kinase</keyword>
<keyword evidence="6" id="KW-0963">Cytoplasm</keyword>
<dbReference type="InterPro" id="IPR019748">
    <property type="entry name" value="FERM_central"/>
</dbReference>
<feature type="region of interest" description="Disordered" evidence="17">
    <location>
        <begin position="343"/>
        <end position="367"/>
    </location>
</feature>
<dbReference type="Pfam" id="PF21477">
    <property type="entry name" value="FERM_C_FAK1"/>
    <property type="match status" value="1"/>
</dbReference>
<keyword evidence="9 16" id="KW-0547">Nucleotide-binding</keyword>
<dbReference type="AlphaFoldDB" id="A0A7J7K2C2"/>
<feature type="domain" description="FERM" evidence="19">
    <location>
        <begin position="9"/>
        <end position="325"/>
    </location>
</feature>
<dbReference type="SUPFAM" id="SSF54236">
    <property type="entry name" value="Ubiquitin-like"/>
    <property type="match status" value="1"/>
</dbReference>
<evidence type="ECO:0000256" key="7">
    <source>
        <dbReference type="ARBA" id="ARBA00022553"/>
    </source>
</evidence>
<dbReference type="InterPro" id="IPR008266">
    <property type="entry name" value="Tyr_kinase_AS"/>
</dbReference>
<keyword evidence="13" id="KW-0472">Membrane</keyword>
<dbReference type="InterPro" id="IPR041390">
    <property type="entry name" value="FADK_N"/>
</dbReference>
<evidence type="ECO:0000256" key="16">
    <source>
        <dbReference type="PROSITE-ProRule" id="PRU10141"/>
    </source>
</evidence>
<evidence type="ECO:0000256" key="11">
    <source>
        <dbReference type="ARBA" id="ARBA00022840"/>
    </source>
</evidence>
<evidence type="ECO:0000256" key="14">
    <source>
        <dbReference type="ARBA" id="ARBA00023137"/>
    </source>
</evidence>
<dbReference type="InterPro" id="IPR041784">
    <property type="entry name" value="FAK1/PYK2_FERM_C"/>
</dbReference>
<dbReference type="InterPro" id="IPR049385">
    <property type="entry name" value="FAK1-like_FERM_C"/>
</dbReference>
<dbReference type="InterPro" id="IPR020635">
    <property type="entry name" value="Tyr_kinase_cat_dom"/>
</dbReference>
<dbReference type="InterPro" id="IPR011993">
    <property type="entry name" value="PH-like_dom_sf"/>
</dbReference>
<feature type="region of interest" description="Disordered" evidence="17">
    <location>
        <begin position="718"/>
        <end position="782"/>
    </location>
</feature>
<dbReference type="SUPFAM" id="SSF47031">
    <property type="entry name" value="Second domain of FERM"/>
    <property type="match status" value="1"/>
</dbReference>
<dbReference type="Gene3D" id="1.20.80.10">
    <property type="match status" value="1"/>
</dbReference>
<gene>
    <name evidence="20" type="ORF">EB796_008906</name>
</gene>
<evidence type="ECO:0000256" key="17">
    <source>
        <dbReference type="SAM" id="MobiDB-lite"/>
    </source>
</evidence>
<keyword evidence="5" id="KW-1003">Cell membrane</keyword>
<feature type="compositionally biased region" description="Low complexity" evidence="17">
    <location>
        <begin position="725"/>
        <end position="739"/>
    </location>
</feature>
<dbReference type="Gene3D" id="3.30.200.20">
    <property type="entry name" value="Phosphorylase Kinase, domain 1"/>
    <property type="match status" value="1"/>
</dbReference>
<dbReference type="GO" id="GO:0004713">
    <property type="term" value="F:protein tyrosine kinase activity"/>
    <property type="evidence" value="ECO:0007669"/>
    <property type="project" value="UniProtKB-KW"/>
</dbReference>
<dbReference type="InterPro" id="IPR035963">
    <property type="entry name" value="FERM_2"/>
</dbReference>
<evidence type="ECO:0000259" key="18">
    <source>
        <dbReference type="PROSITE" id="PS50011"/>
    </source>
</evidence>
<evidence type="ECO:0000313" key="21">
    <source>
        <dbReference type="Proteomes" id="UP000593567"/>
    </source>
</evidence>
<dbReference type="GO" id="GO:0005886">
    <property type="term" value="C:plasma membrane"/>
    <property type="evidence" value="ECO:0007669"/>
    <property type="project" value="UniProtKB-SubCell"/>
</dbReference>
<dbReference type="GO" id="GO:0005737">
    <property type="term" value="C:cytoplasm"/>
    <property type="evidence" value="ECO:0007669"/>
    <property type="project" value="UniProtKB-SubCell"/>
</dbReference>
<accession>A0A7J7K2C2</accession>
<dbReference type="PROSITE" id="PS00107">
    <property type="entry name" value="PROTEIN_KINASE_ATP"/>
    <property type="match status" value="1"/>
</dbReference>
<evidence type="ECO:0000256" key="10">
    <source>
        <dbReference type="ARBA" id="ARBA00022777"/>
    </source>
</evidence>
<proteinExistence type="predicted"/>
<dbReference type="InterPro" id="IPR014352">
    <property type="entry name" value="FERM/acyl-CoA-bd_prot_sf"/>
</dbReference>
<dbReference type="FunFam" id="1.10.510.10:FF:001512">
    <property type="entry name" value="Receptor tyrosine-protein kinase erbB-2"/>
    <property type="match status" value="1"/>
</dbReference>
<comment type="subcellular location">
    <subcellularLocation>
        <location evidence="1">Cell junction</location>
        <location evidence="1">Focal adhesion</location>
    </subcellularLocation>
    <subcellularLocation>
        <location evidence="3">Cell membrane</location>
        <topology evidence="3">Peripheral membrane protein</topology>
        <orientation evidence="3">Cytoplasmic side</orientation>
    </subcellularLocation>
    <subcellularLocation>
        <location evidence="2">Cell projection</location>
    </subcellularLocation>
    <subcellularLocation>
        <location evidence="4">Cytoplasm</location>
    </subcellularLocation>
</comment>
<dbReference type="SMART" id="SM00219">
    <property type="entry name" value="TyrKc"/>
    <property type="match status" value="1"/>
</dbReference>
<dbReference type="Proteomes" id="UP000593567">
    <property type="component" value="Unassembled WGS sequence"/>
</dbReference>
<feature type="compositionally biased region" description="Polar residues" evidence="17">
    <location>
        <begin position="746"/>
        <end position="777"/>
    </location>
</feature>
<dbReference type="PANTHER" id="PTHR46221:SF9">
    <property type="entry name" value="NON-SPECIFIC PROTEIN-TYROSINE KINASE"/>
    <property type="match status" value="1"/>
</dbReference>
<dbReference type="InterPro" id="IPR000299">
    <property type="entry name" value="FERM_domain"/>
</dbReference>
<dbReference type="InterPro" id="IPR019749">
    <property type="entry name" value="Band_41_domain"/>
</dbReference>
<dbReference type="InterPro" id="IPR001245">
    <property type="entry name" value="Ser-Thr/Tyr_kinase_cat_dom"/>
</dbReference>
<keyword evidence="21" id="KW-1185">Reference proteome</keyword>
<dbReference type="SMART" id="SM00295">
    <property type="entry name" value="B41"/>
    <property type="match status" value="1"/>
</dbReference>
<name>A0A7J7K2C2_BUGNE</name>
<evidence type="ECO:0008006" key="22">
    <source>
        <dbReference type="Google" id="ProtNLM"/>
    </source>
</evidence>
<evidence type="ECO:0000256" key="8">
    <source>
        <dbReference type="ARBA" id="ARBA00022679"/>
    </source>
</evidence>
<dbReference type="InterPro" id="IPR005189">
    <property type="entry name" value="Focal_adhesion_kin_target_dom"/>
</dbReference>
<dbReference type="InterPro" id="IPR000719">
    <property type="entry name" value="Prot_kinase_dom"/>
</dbReference>
<dbReference type="InterPro" id="IPR029071">
    <property type="entry name" value="Ubiquitin-like_domsf"/>
</dbReference>
<dbReference type="CDD" id="cd14473">
    <property type="entry name" value="FERM_B-lobe"/>
    <property type="match status" value="1"/>
</dbReference>
<dbReference type="GO" id="GO:0005524">
    <property type="term" value="F:ATP binding"/>
    <property type="evidence" value="ECO:0007669"/>
    <property type="project" value="UniProtKB-UniRule"/>
</dbReference>